<dbReference type="Proteomes" id="UP000235672">
    <property type="component" value="Unassembled WGS sequence"/>
</dbReference>
<proteinExistence type="predicted"/>
<accession>A0A2J6PLJ0</accession>
<name>A0A2J6PLJ0_9HELO</name>
<dbReference type="OrthoDB" id="10351484at2759"/>
<dbReference type="EMBL" id="KZ613518">
    <property type="protein sequence ID" value="PMD14895.1"/>
    <property type="molecule type" value="Genomic_DNA"/>
</dbReference>
<organism evidence="1 2">
    <name type="scientific">Hyaloscypha hepaticicola</name>
    <dbReference type="NCBI Taxonomy" id="2082293"/>
    <lineage>
        <taxon>Eukaryota</taxon>
        <taxon>Fungi</taxon>
        <taxon>Dikarya</taxon>
        <taxon>Ascomycota</taxon>
        <taxon>Pezizomycotina</taxon>
        <taxon>Leotiomycetes</taxon>
        <taxon>Helotiales</taxon>
        <taxon>Hyaloscyphaceae</taxon>
        <taxon>Hyaloscypha</taxon>
    </lineage>
</organism>
<protein>
    <submittedName>
        <fullName evidence="1">Uncharacterized protein</fullName>
    </submittedName>
</protein>
<dbReference type="AlphaFoldDB" id="A0A2J6PLJ0"/>
<evidence type="ECO:0000313" key="1">
    <source>
        <dbReference type="EMBL" id="PMD14895.1"/>
    </source>
</evidence>
<gene>
    <name evidence="1" type="ORF">NA56DRAFT_650680</name>
</gene>
<evidence type="ECO:0000313" key="2">
    <source>
        <dbReference type="Proteomes" id="UP000235672"/>
    </source>
</evidence>
<sequence length="88" mass="9278">MHFNLAIGTVLSTAFMWTTYGYMLETNVNITSLSQKIGAGSLAAQTHVVCEAGLSDTNICESYYCDCAGDTIFCVAGTTCLNTCVCAA</sequence>
<keyword evidence="2" id="KW-1185">Reference proteome</keyword>
<reference evidence="1 2" key="1">
    <citation type="submission" date="2016-05" db="EMBL/GenBank/DDBJ databases">
        <title>A degradative enzymes factory behind the ericoid mycorrhizal symbiosis.</title>
        <authorList>
            <consortium name="DOE Joint Genome Institute"/>
            <person name="Martino E."/>
            <person name="Morin E."/>
            <person name="Grelet G."/>
            <person name="Kuo A."/>
            <person name="Kohler A."/>
            <person name="Daghino S."/>
            <person name="Barry K."/>
            <person name="Choi C."/>
            <person name="Cichocki N."/>
            <person name="Clum A."/>
            <person name="Copeland A."/>
            <person name="Hainaut M."/>
            <person name="Haridas S."/>
            <person name="Labutti K."/>
            <person name="Lindquist E."/>
            <person name="Lipzen A."/>
            <person name="Khouja H.-R."/>
            <person name="Murat C."/>
            <person name="Ohm R."/>
            <person name="Olson A."/>
            <person name="Spatafora J."/>
            <person name="Veneault-Fourrey C."/>
            <person name="Henrissat B."/>
            <person name="Grigoriev I."/>
            <person name="Martin F."/>
            <person name="Perotto S."/>
        </authorList>
    </citation>
    <scope>NUCLEOTIDE SEQUENCE [LARGE SCALE GENOMIC DNA]</scope>
    <source>
        <strain evidence="1 2">UAMH 7357</strain>
    </source>
</reference>